<dbReference type="InterPro" id="IPR050515">
    <property type="entry name" value="Beta-lactam/transpept"/>
</dbReference>
<dbReference type="GO" id="GO:0046677">
    <property type="term" value="P:response to antibiotic"/>
    <property type="evidence" value="ECO:0007669"/>
    <property type="project" value="InterPro"/>
</dbReference>
<evidence type="ECO:0000259" key="7">
    <source>
        <dbReference type="Pfam" id="PF03717"/>
    </source>
</evidence>
<dbReference type="AlphaFoldDB" id="A0A9W6RD57"/>
<dbReference type="Gene3D" id="3.90.1310.10">
    <property type="entry name" value="Penicillin-binding protein 2a (Domain 2)"/>
    <property type="match status" value="1"/>
</dbReference>
<evidence type="ECO:0000256" key="2">
    <source>
        <dbReference type="ARBA" id="ARBA00007171"/>
    </source>
</evidence>
<dbReference type="GO" id="GO:0071555">
    <property type="term" value="P:cell wall organization"/>
    <property type="evidence" value="ECO:0007669"/>
    <property type="project" value="TreeGrafter"/>
</dbReference>
<dbReference type="Proteomes" id="UP001165135">
    <property type="component" value="Unassembled WGS sequence"/>
</dbReference>
<evidence type="ECO:0000259" key="8">
    <source>
        <dbReference type="Pfam" id="PF05223"/>
    </source>
</evidence>
<keyword evidence="3 5" id="KW-0472">Membrane</keyword>
<dbReference type="PANTHER" id="PTHR30627">
    <property type="entry name" value="PEPTIDOGLYCAN D,D-TRANSPEPTIDASE"/>
    <property type="match status" value="1"/>
</dbReference>
<dbReference type="InterPro" id="IPR032710">
    <property type="entry name" value="NTF2-like_dom_sf"/>
</dbReference>
<feature type="transmembrane region" description="Helical" evidence="5">
    <location>
        <begin position="20"/>
        <end position="42"/>
    </location>
</feature>
<dbReference type="Pfam" id="PF00905">
    <property type="entry name" value="Transpeptidase"/>
    <property type="match status" value="1"/>
</dbReference>
<evidence type="ECO:0000313" key="10">
    <source>
        <dbReference type="Proteomes" id="UP001165135"/>
    </source>
</evidence>
<dbReference type="SUPFAM" id="SSF54427">
    <property type="entry name" value="NTF2-like"/>
    <property type="match status" value="1"/>
</dbReference>
<comment type="caution">
    <text evidence="9">The sequence shown here is derived from an EMBL/GenBank/DDBJ whole genome shotgun (WGS) entry which is preliminary data.</text>
</comment>
<dbReference type="SUPFAM" id="SSF56601">
    <property type="entry name" value="beta-lactamase/transpeptidase-like"/>
    <property type="match status" value="1"/>
</dbReference>
<reference evidence="9" key="1">
    <citation type="submission" date="2023-03" db="EMBL/GenBank/DDBJ databases">
        <title>Actinoallomurus iriomotensis NBRC 103681.</title>
        <authorList>
            <person name="Ichikawa N."/>
            <person name="Sato H."/>
            <person name="Tonouchi N."/>
        </authorList>
    </citation>
    <scope>NUCLEOTIDE SEQUENCE</scope>
    <source>
        <strain evidence="9">NBRC 103681</strain>
    </source>
</reference>
<keyword evidence="5" id="KW-1133">Transmembrane helix</keyword>
<gene>
    <name evidence="9" type="ORF">Airi01_007920</name>
</gene>
<dbReference type="Gene3D" id="3.10.450.100">
    <property type="entry name" value="NTF2-like, domain 1"/>
    <property type="match status" value="1"/>
</dbReference>
<dbReference type="Gene3D" id="3.40.710.10">
    <property type="entry name" value="DD-peptidase/beta-lactamase superfamily"/>
    <property type="match status" value="1"/>
</dbReference>
<dbReference type="InterPro" id="IPR007887">
    <property type="entry name" value="MecA_N"/>
</dbReference>
<accession>A0A9W6RD57</accession>
<comment type="subcellular location">
    <subcellularLocation>
        <location evidence="1">Membrane</location>
    </subcellularLocation>
</comment>
<dbReference type="InterPro" id="IPR001460">
    <property type="entry name" value="PCN-bd_Tpept"/>
</dbReference>
<sequence length="558" mass="58663">MTDQTRHPGECHELVRHKILWASVAAGTVVVLGLAGGAYLLLRTKGSPTATARAFLSAWGRGDTAAMRGETLTPPLDLDQQYQTLNKGLGVTKVRATPGAETRQGGHATVSFAADLTLPMGTWHYQGRLRLTTDHREWKVAWTPESIHPDLHSGQHLTISYRWPRRARVVAADGSPIDGTDVSGSVQQIVGTTAPLTDKQAKKLGTSYRKGDVVGRSGIQQRFDKRLAGTPTASVIVADASNHPVKQVGGFAGKAGRDVKTTLDQHVQRAAAAALQGQSKPTSLVAIRPSNGQILAVANYPGGFDRALQGTYPPGSTFKVVTAYALLRSGLSPSDTVECPKTANVGGQIIHNSEGEESGSMTFTEALAQSCNTAFALQTQKRLNPSRLSSAASLFGFNQKIDPGMHVTAGSFPSPTSTSEMAVAGFGQGRDLANALSMAEVSAGVAGGTWHPPVFVSDPQIPQKAKAGRLDSRLRSELATMMRAVVTTGTAKDAGLPAGTAGKTGTAEYASGKNGKEPPTHAWFMGFHDDVAFAVIVEDGGFGSKTAAPIARRFLNGL</sequence>
<dbReference type="Pfam" id="PF03717">
    <property type="entry name" value="PBP_dimer"/>
    <property type="match status" value="1"/>
</dbReference>
<organism evidence="9 10">
    <name type="scientific">Actinoallomurus iriomotensis</name>
    <dbReference type="NCBI Taxonomy" id="478107"/>
    <lineage>
        <taxon>Bacteria</taxon>
        <taxon>Bacillati</taxon>
        <taxon>Actinomycetota</taxon>
        <taxon>Actinomycetes</taxon>
        <taxon>Streptosporangiales</taxon>
        <taxon>Thermomonosporaceae</taxon>
        <taxon>Actinoallomurus</taxon>
    </lineage>
</organism>
<dbReference type="GO" id="GO:0008658">
    <property type="term" value="F:penicillin binding"/>
    <property type="evidence" value="ECO:0007669"/>
    <property type="project" value="InterPro"/>
</dbReference>
<dbReference type="GO" id="GO:0005886">
    <property type="term" value="C:plasma membrane"/>
    <property type="evidence" value="ECO:0007669"/>
    <property type="project" value="TreeGrafter"/>
</dbReference>
<dbReference type="Pfam" id="PF05223">
    <property type="entry name" value="MecA_N"/>
    <property type="match status" value="1"/>
</dbReference>
<dbReference type="EMBL" id="BSTJ01000001">
    <property type="protein sequence ID" value="GLY72525.1"/>
    <property type="molecule type" value="Genomic_DNA"/>
</dbReference>
<evidence type="ECO:0000259" key="6">
    <source>
        <dbReference type="Pfam" id="PF00905"/>
    </source>
</evidence>
<keyword evidence="5" id="KW-0812">Transmembrane</keyword>
<protein>
    <submittedName>
        <fullName evidence="9">Penicillin-binding protein</fullName>
    </submittedName>
</protein>
<feature type="region of interest" description="Disordered" evidence="4">
    <location>
        <begin position="496"/>
        <end position="515"/>
    </location>
</feature>
<dbReference type="InterPro" id="IPR012338">
    <property type="entry name" value="Beta-lactam/transpept-like"/>
</dbReference>
<feature type="domain" description="Penicillin-binding protein transpeptidase" evidence="6">
    <location>
        <begin position="283"/>
        <end position="555"/>
    </location>
</feature>
<name>A0A9W6RD57_9ACTN</name>
<evidence type="ECO:0000313" key="9">
    <source>
        <dbReference type="EMBL" id="GLY72525.1"/>
    </source>
</evidence>
<feature type="domain" description="Penicillin-binding protein dimerisation" evidence="7">
    <location>
        <begin position="185"/>
        <end position="247"/>
    </location>
</feature>
<evidence type="ECO:0000256" key="1">
    <source>
        <dbReference type="ARBA" id="ARBA00004370"/>
    </source>
</evidence>
<dbReference type="InterPro" id="IPR005311">
    <property type="entry name" value="PBP_dimer"/>
</dbReference>
<dbReference type="GO" id="GO:0071972">
    <property type="term" value="F:peptidoglycan L,D-transpeptidase activity"/>
    <property type="evidence" value="ECO:0007669"/>
    <property type="project" value="TreeGrafter"/>
</dbReference>
<evidence type="ECO:0000256" key="3">
    <source>
        <dbReference type="ARBA" id="ARBA00023136"/>
    </source>
</evidence>
<comment type="similarity">
    <text evidence="2">Belongs to the transpeptidase family.</text>
</comment>
<dbReference type="PANTHER" id="PTHR30627:SF24">
    <property type="entry name" value="PENICILLIN-BINDING PROTEIN 4B"/>
    <property type="match status" value="1"/>
</dbReference>
<feature type="domain" description="NTF2-like N-terminal transpeptidase" evidence="8">
    <location>
        <begin position="47"/>
        <end position="155"/>
    </location>
</feature>
<evidence type="ECO:0000256" key="4">
    <source>
        <dbReference type="SAM" id="MobiDB-lite"/>
    </source>
</evidence>
<proteinExistence type="inferred from homology"/>
<evidence type="ECO:0000256" key="5">
    <source>
        <dbReference type="SAM" id="Phobius"/>
    </source>
</evidence>